<evidence type="ECO:0000313" key="2">
    <source>
        <dbReference type="EMBL" id="KAF2460447.1"/>
    </source>
</evidence>
<dbReference type="OrthoDB" id="5282002at2759"/>
<keyword evidence="3" id="KW-1185">Reference proteome</keyword>
<evidence type="ECO:0000256" key="1">
    <source>
        <dbReference type="SAM" id="MobiDB-lite"/>
    </source>
</evidence>
<protein>
    <submittedName>
        <fullName evidence="2">Uncharacterized protein</fullName>
    </submittedName>
</protein>
<dbReference type="AlphaFoldDB" id="A0A6A6P9I2"/>
<feature type="region of interest" description="Disordered" evidence="1">
    <location>
        <begin position="1"/>
        <end position="25"/>
    </location>
</feature>
<organism evidence="2 3">
    <name type="scientific">Lineolata rhizophorae</name>
    <dbReference type="NCBI Taxonomy" id="578093"/>
    <lineage>
        <taxon>Eukaryota</taxon>
        <taxon>Fungi</taxon>
        <taxon>Dikarya</taxon>
        <taxon>Ascomycota</taxon>
        <taxon>Pezizomycotina</taxon>
        <taxon>Dothideomycetes</taxon>
        <taxon>Dothideomycetes incertae sedis</taxon>
        <taxon>Lineolatales</taxon>
        <taxon>Lineolataceae</taxon>
        <taxon>Lineolata</taxon>
    </lineage>
</organism>
<proteinExistence type="predicted"/>
<name>A0A6A6P9I2_9PEZI</name>
<dbReference type="EMBL" id="MU001673">
    <property type="protein sequence ID" value="KAF2460447.1"/>
    <property type="molecule type" value="Genomic_DNA"/>
</dbReference>
<reference evidence="2" key="1">
    <citation type="journal article" date="2020" name="Stud. Mycol.">
        <title>101 Dothideomycetes genomes: a test case for predicting lifestyles and emergence of pathogens.</title>
        <authorList>
            <person name="Haridas S."/>
            <person name="Albert R."/>
            <person name="Binder M."/>
            <person name="Bloem J."/>
            <person name="Labutti K."/>
            <person name="Salamov A."/>
            <person name="Andreopoulos B."/>
            <person name="Baker S."/>
            <person name="Barry K."/>
            <person name="Bills G."/>
            <person name="Bluhm B."/>
            <person name="Cannon C."/>
            <person name="Castanera R."/>
            <person name="Culley D."/>
            <person name="Daum C."/>
            <person name="Ezra D."/>
            <person name="Gonzalez J."/>
            <person name="Henrissat B."/>
            <person name="Kuo A."/>
            <person name="Liang C."/>
            <person name="Lipzen A."/>
            <person name="Lutzoni F."/>
            <person name="Magnuson J."/>
            <person name="Mondo S."/>
            <person name="Nolan M."/>
            <person name="Ohm R."/>
            <person name="Pangilinan J."/>
            <person name="Park H.-J."/>
            <person name="Ramirez L."/>
            <person name="Alfaro M."/>
            <person name="Sun H."/>
            <person name="Tritt A."/>
            <person name="Yoshinaga Y."/>
            <person name="Zwiers L.-H."/>
            <person name="Turgeon B."/>
            <person name="Goodwin S."/>
            <person name="Spatafora J."/>
            <person name="Crous P."/>
            <person name="Grigoriev I."/>
        </authorList>
    </citation>
    <scope>NUCLEOTIDE SEQUENCE</scope>
    <source>
        <strain evidence="2">ATCC 16933</strain>
    </source>
</reference>
<feature type="compositionally biased region" description="Low complexity" evidence="1">
    <location>
        <begin position="1"/>
        <end position="14"/>
    </location>
</feature>
<gene>
    <name evidence="2" type="ORF">BDY21DRAFT_369459</name>
</gene>
<dbReference type="Proteomes" id="UP000799766">
    <property type="component" value="Unassembled WGS sequence"/>
</dbReference>
<accession>A0A6A6P9I2</accession>
<evidence type="ECO:0000313" key="3">
    <source>
        <dbReference type="Proteomes" id="UP000799766"/>
    </source>
</evidence>
<sequence length="150" mass="17408">MADPQTQQQQQQQPMGPPRPPQPQSFDERYVQAMESLISAITDLPQWPQQNATKVGKLWWMVDFIGRTLHMFDQLKITSRAQQKELRRDIAERTIFQEILITDTTGKLSMMTMEQPGRQVDFGEEVVRRAKLCNQVMKEANFGFEGEGEH</sequence>